<feature type="compositionally biased region" description="Basic residues" evidence="1">
    <location>
        <begin position="1"/>
        <end position="21"/>
    </location>
</feature>
<comment type="caution">
    <text evidence="2">The sequence shown here is derived from an EMBL/GenBank/DDBJ whole genome shotgun (WGS) entry which is preliminary data.</text>
</comment>
<dbReference type="GeneID" id="28736761"/>
<sequence>MARTKQIARKGRGGAASRRRLGTQTATTEALRGSLFGDANEPQPKFHVGDKVYLNGVLPAHTKTDFEIVWFNITDGVCEYRLEGSLSPGSKTKIVVSEEKVYQLAYPIGTELEFHGKGPLSVVRDKVKVTDWKLRNGEVVYDVDVGQVSQVHTVGTSFGLKLRGLGLLGAELRHVFTPHKSESAGHVQLDWNVGVHQISEAQLVAEQEPMKMLGGAAPNDVEAEDSA</sequence>
<dbReference type="Proteomes" id="UP000038010">
    <property type="component" value="Unassembled WGS sequence"/>
</dbReference>
<evidence type="ECO:0000313" key="3">
    <source>
        <dbReference type="Proteomes" id="UP000038010"/>
    </source>
</evidence>
<gene>
    <name evidence="2" type="ORF">AB675_4723</name>
</gene>
<feature type="region of interest" description="Disordered" evidence="1">
    <location>
        <begin position="1"/>
        <end position="24"/>
    </location>
</feature>
<organism evidence="2 3">
    <name type="scientific">Cyphellophora attinorum</name>
    <dbReference type="NCBI Taxonomy" id="1664694"/>
    <lineage>
        <taxon>Eukaryota</taxon>
        <taxon>Fungi</taxon>
        <taxon>Dikarya</taxon>
        <taxon>Ascomycota</taxon>
        <taxon>Pezizomycotina</taxon>
        <taxon>Eurotiomycetes</taxon>
        <taxon>Chaetothyriomycetidae</taxon>
        <taxon>Chaetothyriales</taxon>
        <taxon>Cyphellophoraceae</taxon>
        <taxon>Cyphellophora</taxon>
    </lineage>
</organism>
<dbReference type="EMBL" id="LFJN01000016">
    <property type="protein sequence ID" value="KPI38985.1"/>
    <property type="molecule type" value="Genomic_DNA"/>
</dbReference>
<evidence type="ECO:0000256" key="1">
    <source>
        <dbReference type="SAM" id="MobiDB-lite"/>
    </source>
</evidence>
<dbReference type="RefSeq" id="XP_017998948.1">
    <property type="nucleotide sequence ID" value="XM_018144882.1"/>
</dbReference>
<proteinExistence type="predicted"/>
<accession>A0A0N1HNC8</accession>
<keyword evidence="3" id="KW-1185">Reference proteome</keyword>
<name>A0A0N1HNC8_9EURO</name>
<evidence type="ECO:0000313" key="2">
    <source>
        <dbReference type="EMBL" id="KPI38985.1"/>
    </source>
</evidence>
<protein>
    <submittedName>
        <fullName evidence="2">Uncharacterized protein</fullName>
    </submittedName>
</protein>
<dbReference type="AlphaFoldDB" id="A0A0N1HNC8"/>
<reference evidence="2 3" key="1">
    <citation type="submission" date="2015-06" db="EMBL/GenBank/DDBJ databases">
        <title>Draft genome of the ant-associated black yeast Phialophora attae CBS 131958.</title>
        <authorList>
            <person name="Moreno L.F."/>
            <person name="Stielow B.J."/>
            <person name="de Hoog S."/>
            <person name="Vicente V.A."/>
            <person name="Weiss V.A."/>
            <person name="de Vries M."/>
            <person name="Cruz L.M."/>
            <person name="Souza E.M."/>
        </authorList>
    </citation>
    <scope>NUCLEOTIDE SEQUENCE [LARGE SCALE GENOMIC DNA]</scope>
    <source>
        <strain evidence="2 3">CBS 131958</strain>
    </source>
</reference>
<dbReference type="VEuPathDB" id="FungiDB:AB675_4723"/>